<comment type="caution">
    <text evidence="2">The sequence shown here is derived from an EMBL/GenBank/DDBJ whole genome shotgun (WGS) entry which is preliminary data.</text>
</comment>
<name>A0A814GT66_9BILA</name>
<feature type="compositionally biased region" description="Basic residues" evidence="1">
    <location>
        <begin position="319"/>
        <end position="335"/>
    </location>
</feature>
<protein>
    <submittedName>
        <fullName evidence="2">Uncharacterized protein</fullName>
    </submittedName>
</protein>
<feature type="region of interest" description="Disordered" evidence="1">
    <location>
        <begin position="168"/>
        <end position="212"/>
    </location>
</feature>
<evidence type="ECO:0000313" key="3">
    <source>
        <dbReference type="EMBL" id="CAF3662574.1"/>
    </source>
</evidence>
<evidence type="ECO:0000256" key="1">
    <source>
        <dbReference type="SAM" id="MobiDB-lite"/>
    </source>
</evidence>
<dbReference type="EMBL" id="CAJOBB010000365">
    <property type="protein sequence ID" value="CAF3662574.1"/>
    <property type="molecule type" value="Genomic_DNA"/>
</dbReference>
<evidence type="ECO:0000313" key="4">
    <source>
        <dbReference type="Proteomes" id="UP000663860"/>
    </source>
</evidence>
<sequence>MIVQSAPLIVKDRNQPNRECLYAWYPEIAPHANTTTTIGPRDVYIYKGIDKDLLQQNSQTNVSINNNDSNLDVVQRYKQSMAPSQRAYHSPDTLDEALRTPWALHYEIERRPATPNFPSQSTDIPIREEIPRRLKSAPVVRSLPSTSVLTIPEPRFVTPMIPVHTVQTPQSPLVDKPRSRASSAKARLSTTVSRNNEQMNDVQQQRREIKSAPRIQQQIEIKSVNGDNQNSSTQVYVDTIITQPGLSIASTSPASPSPPVYVYQKSASWCGNGQQPLRTTGEINPTPVNPYYVRRSGVVSAKNVTKKAVLRENSFTKQSNRHRRRHYQHHHHHQDKRNQPLIATTPIPQSGKYPFEIDGTKLLYDPTLKLDDSSSNLKKYLIEGRLYLIKNQRYNVIETVEPIPTTIIETNPQELTLPPRPKYYQTIPVEKFQIPKPAPEVHYNANETYFYNTMPKRVHRYVIDPNFISENLNINKMSLSKRPLTATVVPSSMNDINRQSTVYA</sequence>
<feature type="region of interest" description="Disordered" evidence="1">
    <location>
        <begin position="316"/>
        <end position="337"/>
    </location>
</feature>
<evidence type="ECO:0000313" key="2">
    <source>
        <dbReference type="EMBL" id="CAF1000608.1"/>
    </source>
</evidence>
<gene>
    <name evidence="2" type="ORF">IZO911_LOCUS17619</name>
    <name evidence="3" type="ORF">KXQ929_LOCUS8422</name>
</gene>
<dbReference type="AlphaFoldDB" id="A0A814GT66"/>
<feature type="compositionally biased region" description="Polar residues" evidence="1">
    <location>
        <begin position="188"/>
        <end position="203"/>
    </location>
</feature>
<proteinExistence type="predicted"/>
<dbReference type="Proteomes" id="UP000663868">
    <property type="component" value="Unassembled WGS sequence"/>
</dbReference>
<organism evidence="2 4">
    <name type="scientific">Adineta steineri</name>
    <dbReference type="NCBI Taxonomy" id="433720"/>
    <lineage>
        <taxon>Eukaryota</taxon>
        <taxon>Metazoa</taxon>
        <taxon>Spiralia</taxon>
        <taxon>Gnathifera</taxon>
        <taxon>Rotifera</taxon>
        <taxon>Eurotatoria</taxon>
        <taxon>Bdelloidea</taxon>
        <taxon>Adinetida</taxon>
        <taxon>Adinetidae</taxon>
        <taxon>Adineta</taxon>
    </lineage>
</organism>
<dbReference type="EMBL" id="CAJNOE010000165">
    <property type="protein sequence ID" value="CAF1000608.1"/>
    <property type="molecule type" value="Genomic_DNA"/>
</dbReference>
<dbReference type="Proteomes" id="UP000663860">
    <property type="component" value="Unassembled WGS sequence"/>
</dbReference>
<accession>A0A814GT66</accession>
<reference evidence="2" key="1">
    <citation type="submission" date="2021-02" db="EMBL/GenBank/DDBJ databases">
        <authorList>
            <person name="Nowell W R."/>
        </authorList>
    </citation>
    <scope>NUCLEOTIDE SEQUENCE</scope>
</reference>